<reference evidence="7 8" key="1">
    <citation type="submission" date="2019-10" db="EMBL/GenBank/DDBJ databases">
        <title>Taxonomy of Antarctic Massilia spp.: description of Massilia rubra sp. nov., Massilia aquatica sp. nov., Massilia mucilaginosa sp. nov., Massilia frigida sp. nov. isolated from streams, lakes and regoliths.</title>
        <authorList>
            <person name="Holochova P."/>
            <person name="Sedlacek I."/>
            <person name="Kralova S."/>
            <person name="Maslanova I."/>
            <person name="Busse H.-J."/>
            <person name="Stankova E."/>
            <person name="Vrbovska V."/>
            <person name="Kovarovic V."/>
            <person name="Bartak M."/>
            <person name="Svec P."/>
            <person name="Pantucek R."/>
        </authorList>
    </citation>
    <scope>NUCLEOTIDE SEQUENCE [LARGE SCALE GENOMIC DNA]</scope>
    <source>
        <strain evidence="7 8">CCM 8694</strain>
    </source>
</reference>
<feature type="domain" description="Transposase TnpC homeodomain" evidence="5">
    <location>
        <begin position="74"/>
        <end position="154"/>
    </location>
</feature>
<proteinExistence type="predicted"/>
<dbReference type="InterPro" id="IPR004291">
    <property type="entry name" value="Transposase_IS66_central"/>
</dbReference>
<keyword evidence="8" id="KW-1185">Reference proteome</keyword>
<dbReference type="NCBIfam" id="NF033517">
    <property type="entry name" value="transpos_IS66"/>
    <property type="match status" value="1"/>
</dbReference>
<evidence type="ECO:0000259" key="4">
    <source>
        <dbReference type="Pfam" id="PF13005"/>
    </source>
</evidence>
<organism evidence="7 8">
    <name type="scientific">Massilia genomosp. 1</name>
    <dbReference type="NCBI Taxonomy" id="2609280"/>
    <lineage>
        <taxon>Bacteria</taxon>
        <taxon>Pseudomonadati</taxon>
        <taxon>Pseudomonadota</taxon>
        <taxon>Betaproteobacteria</taxon>
        <taxon>Burkholderiales</taxon>
        <taxon>Oxalobacteraceae</taxon>
        <taxon>Telluria group</taxon>
        <taxon>Massilia</taxon>
    </lineage>
</organism>
<name>A0ABX0N5D9_9BURK</name>
<dbReference type="InterPro" id="IPR052344">
    <property type="entry name" value="Transposase-related"/>
</dbReference>
<dbReference type="Pfam" id="PF03050">
    <property type="entry name" value="DDE_Tnp_IS66"/>
    <property type="match status" value="1"/>
</dbReference>
<evidence type="ECO:0000259" key="5">
    <source>
        <dbReference type="Pfam" id="PF13007"/>
    </source>
</evidence>
<feature type="domain" description="Transposase IS66 C-terminal" evidence="6">
    <location>
        <begin position="512"/>
        <end position="550"/>
    </location>
</feature>
<dbReference type="Pfam" id="PF13005">
    <property type="entry name" value="zf-IS66"/>
    <property type="match status" value="1"/>
</dbReference>
<dbReference type="Proteomes" id="UP000610594">
    <property type="component" value="Unassembled WGS sequence"/>
</dbReference>
<accession>A0ABX0N5D9</accession>
<protein>
    <submittedName>
        <fullName evidence="7">IS66 family transposase</fullName>
    </submittedName>
</protein>
<dbReference type="InterPro" id="IPR024474">
    <property type="entry name" value="Znf_dom_IS66"/>
</dbReference>
<sequence>MKSPPKPPEIELPEFVLPAVLPDDVNALKRLLQAQQDAMAAAQQAMQQAMEQALHEARQVAMREAHDYIIRMIEQSVLARHRMFGASSEQLACQGRLFDEAEVLAQSSTDEQDIAALPATTPAAQPAADAAQDKQPKARGKRAPLSEALKRVDIVHDVPEDERTCPCGTPMVEIGQDVSEQLDIVPMQIRVLRHIRKRYGCPGSEHAPVTAVLPAQPLPKSNASADFLAMLLTVKYVDGLPLARFENVLERHGAAVPRQTLARWASGAGRLLQPLHNLMRDALLDGAVIHMDETVVQVLKEAGRKASTQSYMWVQTGGPPGKPVVLYDYDASRGAQVPLRLLDGYRGYLMTDGYTGYAKLAHIEGVEHLVCFAHVRRRFVEAARVQPKGKRGRAEDEIELIGKMYGIESEHADVTVEARTLARQRLSIPALEALKAWMDKTLPTVTPKSALGKALAYMHKYWNRLTRYTERGDLPIDNNRCENAIRPFVIGRKAWLFSDTPAGAHASAVIYSLVETAKANGLEPYTWLRRVMRSLPLATTVDEVEALLPWNLHSHDLASETVP</sequence>
<evidence type="ECO:0000256" key="1">
    <source>
        <dbReference type="SAM" id="Coils"/>
    </source>
</evidence>
<evidence type="ECO:0000259" key="6">
    <source>
        <dbReference type="Pfam" id="PF13817"/>
    </source>
</evidence>
<feature type="coiled-coil region" evidence="1">
    <location>
        <begin position="25"/>
        <end position="52"/>
    </location>
</feature>
<dbReference type="EMBL" id="WHJF01000238">
    <property type="protein sequence ID" value="NHZ67042.1"/>
    <property type="molecule type" value="Genomic_DNA"/>
</dbReference>
<dbReference type="PANTHER" id="PTHR33678">
    <property type="entry name" value="BLL1576 PROTEIN"/>
    <property type="match status" value="1"/>
</dbReference>
<dbReference type="InterPro" id="IPR039552">
    <property type="entry name" value="IS66_C"/>
</dbReference>
<keyword evidence="1" id="KW-0175">Coiled coil</keyword>
<evidence type="ECO:0000313" key="7">
    <source>
        <dbReference type="EMBL" id="NHZ67042.1"/>
    </source>
</evidence>
<dbReference type="Pfam" id="PF13007">
    <property type="entry name" value="LZ_Tnp_IS66"/>
    <property type="match status" value="1"/>
</dbReference>
<feature type="domain" description="Transposase IS66 zinc-finger binding" evidence="4">
    <location>
        <begin position="162"/>
        <end position="202"/>
    </location>
</feature>
<evidence type="ECO:0000259" key="3">
    <source>
        <dbReference type="Pfam" id="PF03050"/>
    </source>
</evidence>
<gene>
    <name evidence="7" type="ORF">F1735_33075</name>
</gene>
<dbReference type="PANTHER" id="PTHR33678:SF1">
    <property type="entry name" value="BLL1576 PROTEIN"/>
    <property type="match status" value="1"/>
</dbReference>
<feature type="domain" description="Transposase IS66 central" evidence="3">
    <location>
        <begin position="220"/>
        <end position="505"/>
    </location>
</feature>
<dbReference type="Pfam" id="PF13817">
    <property type="entry name" value="DDE_Tnp_IS66_C"/>
    <property type="match status" value="1"/>
</dbReference>
<dbReference type="InterPro" id="IPR024463">
    <property type="entry name" value="Transposase_TnpC_homeodom"/>
</dbReference>
<feature type="compositionally biased region" description="Low complexity" evidence="2">
    <location>
        <begin position="121"/>
        <end position="130"/>
    </location>
</feature>
<feature type="region of interest" description="Disordered" evidence="2">
    <location>
        <begin position="121"/>
        <end position="143"/>
    </location>
</feature>
<evidence type="ECO:0000313" key="8">
    <source>
        <dbReference type="Proteomes" id="UP000610594"/>
    </source>
</evidence>
<comment type="caution">
    <text evidence="7">The sequence shown here is derived from an EMBL/GenBank/DDBJ whole genome shotgun (WGS) entry which is preliminary data.</text>
</comment>
<evidence type="ECO:0000256" key="2">
    <source>
        <dbReference type="SAM" id="MobiDB-lite"/>
    </source>
</evidence>